<keyword evidence="4" id="KW-1185">Reference proteome</keyword>
<dbReference type="InterPro" id="IPR038475">
    <property type="entry name" value="RecG_C_sf"/>
</dbReference>
<reference evidence="3" key="1">
    <citation type="journal article" date="2020" name="Appl. Environ. Microbiol.">
        <title>Medium-Chain Fatty Acid Synthesis by 'Candidatus Weimeria bifida' gen. nov., sp. nov., and 'Candidatus Pseudoramibacter fermentans' sp. nov.</title>
        <authorList>
            <person name="Scarborough M.J."/>
            <person name="Myers K.S."/>
            <person name="Donohue T.J."/>
            <person name="Noguera D.R."/>
        </authorList>
    </citation>
    <scope>NUCLEOTIDE SEQUENCE</scope>
    <source>
        <strain evidence="3">EUB1.1</strain>
    </source>
</reference>
<dbReference type="InterPro" id="IPR001845">
    <property type="entry name" value="HTH_ArsR_DNA-bd_dom"/>
</dbReference>
<dbReference type="Pfam" id="PF13749">
    <property type="entry name" value="HATPase_c_4"/>
    <property type="match status" value="1"/>
</dbReference>
<dbReference type="Pfam" id="PF04326">
    <property type="entry name" value="SLFN_AlbA_2"/>
    <property type="match status" value="1"/>
</dbReference>
<organism evidence="3 4">
    <name type="scientific">Candidatus Pseudoramibacter fermentans</name>
    <dbReference type="NCBI Taxonomy" id="2594427"/>
    <lineage>
        <taxon>Bacteria</taxon>
        <taxon>Bacillati</taxon>
        <taxon>Bacillota</taxon>
        <taxon>Clostridia</taxon>
        <taxon>Eubacteriales</taxon>
        <taxon>Eubacteriaceae</taxon>
        <taxon>Pseudoramibacter</taxon>
    </lineage>
</organism>
<name>A0A6L5GQN1_9FIRM</name>
<evidence type="ECO:0000313" key="3">
    <source>
        <dbReference type="EMBL" id="MQM72438.1"/>
    </source>
</evidence>
<proteinExistence type="predicted"/>
<protein>
    <submittedName>
        <fullName evidence="3">ArsR family transcriptional regulator</fullName>
    </submittedName>
</protein>
<gene>
    <name evidence="3" type="ORF">FRC53_03210</name>
</gene>
<dbReference type="InterPro" id="IPR038461">
    <property type="entry name" value="Schlafen_AlbA_2_dom_sf"/>
</dbReference>
<accession>A0A6L5GQN1</accession>
<dbReference type="InterPro" id="IPR007421">
    <property type="entry name" value="Schlafen_AlbA_2_dom"/>
</dbReference>
<dbReference type="Gene3D" id="1.10.10.10">
    <property type="entry name" value="Winged helix-like DNA-binding domain superfamily/Winged helix DNA-binding domain"/>
    <property type="match status" value="1"/>
</dbReference>
<dbReference type="Proteomes" id="UP000473648">
    <property type="component" value="Unassembled WGS sequence"/>
</dbReference>
<dbReference type="PANTHER" id="PTHR30595">
    <property type="entry name" value="GLPR-RELATED TRANSCRIPTIONAL REPRESSOR"/>
    <property type="match status" value="1"/>
</dbReference>
<dbReference type="InterPro" id="IPR036390">
    <property type="entry name" value="WH_DNA-bd_sf"/>
</dbReference>
<feature type="domain" description="HTH arsR-type" evidence="1">
    <location>
        <begin position="391"/>
        <end position="432"/>
    </location>
</feature>
<dbReference type="Gene3D" id="3.30.950.30">
    <property type="entry name" value="Schlafen, AAA domain"/>
    <property type="match status" value="1"/>
</dbReference>
<dbReference type="AlphaFoldDB" id="A0A6L5GQN1"/>
<dbReference type="GO" id="GO:0003700">
    <property type="term" value="F:DNA-binding transcription factor activity"/>
    <property type="evidence" value="ECO:0007669"/>
    <property type="project" value="InterPro"/>
</dbReference>
<dbReference type="Pfam" id="PF01022">
    <property type="entry name" value="HTH_5"/>
    <property type="match status" value="1"/>
</dbReference>
<evidence type="ECO:0000259" key="1">
    <source>
        <dbReference type="Pfam" id="PF01022"/>
    </source>
</evidence>
<dbReference type="CDD" id="cd00090">
    <property type="entry name" value="HTH_ARSR"/>
    <property type="match status" value="1"/>
</dbReference>
<evidence type="ECO:0000313" key="4">
    <source>
        <dbReference type="Proteomes" id="UP000473648"/>
    </source>
</evidence>
<dbReference type="InterPro" id="IPR036388">
    <property type="entry name" value="WH-like_DNA-bd_sf"/>
</dbReference>
<feature type="domain" description="Schlafen AlbA-2" evidence="2">
    <location>
        <begin position="3"/>
        <end position="106"/>
    </location>
</feature>
<dbReference type="Gene3D" id="3.30.565.60">
    <property type="match status" value="1"/>
</dbReference>
<dbReference type="SUPFAM" id="SSF46785">
    <property type="entry name" value="Winged helix' DNA-binding domain"/>
    <property type="match status" value="1"/>
</dbReference>
<evidence type="ECO:0000259" key="2">
    <source>
        <dbReference type="Pfam" id="PF04326"/>
    </source>
</evidence>
<comment type="caution">
    <text evidence="3">The sequence shown here is derived from an EMBL/GenBank/DDBJ whole genome shotgun (WGS) entry which is preliminary data.</text>
</comment>
<dbReference type="InterPro" id="IPR011991">
    <property type="entry name" value="ArsR-like_HTH"/>
</dbReference>
<dbReference type="EMBL" id="VOGB01000004">
    <property type="protein sequence ID" value="MQM72438.1"/>
    <property type="molecule type" value="Genomic_DNA"/>
</dbReference>
<dbReference type="PANTHER" id="PTHR30595:SF6">
    <property type="entry name" value="SCHLAFEN ALBA-2 DOMAIN-CONTAINING PROTEIN"/>
    <property type="match status" value="1"/>
</dbReference>
<sequence length="456" mass="51652">MPEKQNVEWKAKWKDNYLAWLCGFANAQGGRLVIGCDDDGEIIGVSNAKKLMEDIPNKIKNAMGIVAEVNLHTKDGKSTITIDVPPYPVGISYKGVYYYRSGATMQVLTGPALESFLLGKRGVSWDNLPFPSFKMEDVDDRAVDRFRKLAAKRGRIDPELLNEPKDVLMKKLHLTNGDYLTNAAMLLFAEDPQDWQQGAYIKIGYFKTDADLIYQDEIHGPLLEQVDKALEVIYLKYMRAKIGYEGIQRVERYFVPEAALREALLNAVCHKQYEMSVPVQISVYDDRLYVANVGRLPVTWTKEHLLGKHESIPYNPNIATVMYDAGFIESWGRGVEKIRSACAAQGMPEPEYTVHPGDIMIKFSAPEAGAVNLKDQMSDVVLDNLTEKEKKILELLLEDPGYTISQLAEYINCSRKTISQHLNKLKNNGLVQRVGSKRYGHWEIIFDKNQVTQNHD</sequence>